<evidence type="ECO:0000256" key="6">
    <source>
        <dbReference type="PROSITE-ProRule" id="PRU00176"/>
    </source>
</evidence>
<evidence type="ECO:0000256" key="3">
    <source>
        <dbReference type="ARBA" id="ARBA00022771"/>
    </source>
</evidence>
<evidence type="ECO:0000256" key="9">
    <source>
        <dbReference type="SAM" id="MobiDB-lite"/>
    </source>
</evidence>
<feature type="zinc finger region" description="C3H1-type" evidence="7">
    <location>
        <begin position="162"/>
        <end position="190"/>
    </location>
</feature>
<feature type="compositionally biased region" description="Polar residues" evidence="9">
    <location>
        <begin position="360"/>
        <end position="374"/>
    </location>
</feature>
<keyword evidence="8" id="KW-0175">Coiled coil</keyword>
<dbReference type="Gene3D" id="3.30.70.330">
    <property type="match status" value="1"/>
</dbReference>
<dbReference type="SUPFAM" id="SSF54928">
    <property type="entry name" value="RNA-binding domain, RBD"/>
    <property type="match status" value="1"/>
</dbReference>
<dbReference type="Proteomes" id="UP001642540">
    <property type="component" value="Unassembled WGS sequence"/>
</dbReference>
<evidence type="ECO:0000259" key="10">
    <source>
        <dbReference type="PROSITE" id="PS50102"/>
    </source>
</evidence>
<proteinExistence type="predicted"/>
<dbReference type="InterPro" id="IPR000571">
    <property type="entry name" value="Znf_CCCH"/>
</dbReference>
<evidence type="ECO:0000313" key="13">
    <source>
        <dbReference type="Proteomes" id="UP001642540"/>
    </source>
</evidence>
<keyword evidence="13" id="KW-1185">Reference proteome</keyword>
<organism evidence="12 13">
    <name type="scientific">Orchesella dallaii</name>
    <dbReference type="NCBI Taxonomy" id="48710"/>
    <lineage>
        <taxon>Eukaryota</taxon>
        <taxon>Metazoa</taxon>
        <taxon>Ecdysozoa</taxon>
        <taxon>Arthropoda</taxon>
        <taxon>Hexapoda</taxon>
        <taxon>Collembola</taxon>
        <taxon>Entomobryomorpha</taxon>
        <taxon>Entomobryoidea</taxon>
        <taxon>Orchesellidae</taxon>
        <taxon>Orchesellinae</taxon>
        <taxon>Orchesella</taxon>
    </lineage>
</organism>
<dbReference type="PRINTS" id="PR01848">
    <property type="entry name" value="U2AUXFACTOR"/>
</dbReference>
<feature type="coiled-coil region" evidence="8">
    <location>
        <begin position="85"/>
        <end position="137"/>
    </location>
</feature>
<gene>
    <name evidence="12" type="ORF">ODALV1_LOCUS19533</name>
</gene>
<dbReference type="InterPro" id="IPR009145">
    <property type="entry name" value="U2AF_small"/>
</dbReference>
<evidence type="ECO:0000256" key="7">
    <source>
        <dbReference type="PROSITE-ProRule" id="PRU00723"/>
    </source>
</evidence>
<dbReference type="PROSITE" id="PS50102">
    <property type="entry name" value="RRM"/>
    <property type="match status" value="1"/>
</dbReference>
<comment type="caution">
    <text evidence="12">The sequence shown here is derived from an EMBL/GenBank/DDBJ whole genome shotgun (WGS) entry which is preliminary data.</text>
</comment>
<evidence type="ECO:0000256" key="5">
    <source>
        <dbReference type="ARBA" id="ARBA00022884"/>
    </source>
</evidence>
<feature type="compositionally biased region" description="Polar residues" evidence="9">
    <location>
        <begin position="400"/>
        <end position="413"/>
    </location>
</feature>
<feature type="domain" description="C3H1-type" evidence="11">
    <location>
        <begin position="162"/>
        <end position="190"/>
    </location>
</feature>
<feature type="domain" description="RRM" evidence="10">
    <location>
        <begin position="212"/>
        <end position="300"/>
    </location>
</feature>
<keyword evidence="5 6" id="KW-0694">RNA-binding</keyword>
<feature type="region of interest" description="Disordered" evidence="9">
    <location>
        <begin position="346"/>
        <end position="478"/>
    </location>
</feature>
<evidence type="ECO:0000256" key="8">
    <source>
        <dbReference type="SAM" id="Coils"/>
    </source>
</evidence>
<dbReference type="PROSITE" id="PS50103">
    <property type="entry name" value="ZF_C3H1"/>
    <property type="match status" value="2"/>
</dbReference>
<keyword evidence="1 7" id="KW-0479">Metal-binding</keyword>
<feature type="compositionally biased region" description="Basic residues" evidence="9">
    <location>
        <begin position="451"/>
        <end position="469"/>
    </location>
</feature>
<keyword evidence="3 7" id="KW-0863">Zinc-finger</keyword>
<reference evidence="12 13" key="1">
    <citation type="submission" date="2024-08" db="EMBL/GenBank/DDBJ databases">
        <authorList>
            <person name="Cucini C."/>
            <person name="Frati F."/>
        </authorList>
    </citation>
    <scope>NUCLEOTIDE SEQUENCE [LARGE SCALE GENOMIC DNA]</scope>
</reference>
<name>A0ABP1RBF2_9HEXA</name>
<dbReference type="InterPro" id="IPR012677">
    <property type="entry name" value="Nucleotide-bd_a/b_plait_sf"/>
</dbReference>
<dbReference type="SMART" id="SM00356">
    <property type="entry name" value="ZnF_C3H1"/>
    <property type="match status" value="2"/>
</dbReference>
<dbReference type="EMBL" id="CAXLJM020000066">
    <property type="protein sequence ID" value="CAL8121774.1"/>
    <property type="molecule type" value="Genomic_DNA"/>
</dbReference>
<dbReference type="SMART" id="SM00361">
    <property type="entry name" value="RRM_1"/>
    <property type="match status" value="1"/>
</dbReference>
<keyword evidence="4 7" id="KW-0862">Zinc</keyword>
<evidence type="ECO:0000259" key="11">
    <source>
        <dbReference type="PROSITE" id="PS50103"/>
    </source>
</evidence>
<dbReference type="InterPro" id="IPR003954">
    <property type="entry name" value="RRM_euk-type"/>
</dbReference>
<evidence type="ECO:0000256" key="2">
    <source>
        <dbReference type="ARBA" id="ARBA00022737"/>
    </source>
</evidence>
<evidence type="ECO:0000313" key="12">
    <source>
        <dbReference type="EMBL" id="CAL8121774.1"/>
    </source>
</evidence>
<dbReference type="CDD" id="cd12540">
    <property type="entry name" value="RRM_U2AFBPL"/>
    <property type="match status" value="1"/>
</dbReference>
<feature type="domain" description="C3H1-type" evidence="11">
    <location>
        <begin position="302"/>
        <end position="329"/>
    </location>
</feature>
<evidence type="ECO:0000256" key="4">
    <source>
        <dbReference type="ARBA" id="ARBA00022833"/>
    </source>
</evidence>
<accession>A0ABP1RBF2</accession>
<dbReference type="PANTHER" id="PTHR12620">
    <property type="entry name" value="U2 SNRNP AUXILIARY FACTOR, SMALL SUBUNIT"/>
    <property type="match status" value="1"/>
</dbReference>
<keyword evidence="2" id="KW-0677">Repeat</keyword>
<protein>
    <submittedName>
        <fullName evidence="12">Uncharacterized protein</fullName>
    </submittedName>
</protein>
<evidence type="ECO:0000256" key="1">
    <source>
        <dbReference type="ARBA" id="ARBA00022723"/>
    </source>
</evidence>
<sequence length="478" mass="56227">MGKDRRGWRKLVKKLRRKRKRQQIAHLRLTTKDAQHSCECNGDEVASQTRESDIDENDSVDSTFFLSHLEWEERDHQADLACAMKKAETERMAQIEVEKQRKIREEWETKQEQQRKLKEEKERLEKLATEKQEAEFNEFLSFLSGDIETPPTKYLMPDVVADDDVEVCHYFSRTAACRFYDRCTKSHPRPTLSTAILIPNFFSHFKLEQCVRDEYDTDLGLEYEDNELYKEFIEFYDDIIPEFRKHGTVIQFKVCRNLEPHLRGNVYIQYESIRESVEAFKKFNGRFYNGKQLSLQFIKINSWRSAICGSFLRKACIKGRTCNYLHVFRNPTKEFVKADHDWKDMQRPSSNHSGVLPDSVLNSSLPNETTSSELVVQKGKNRKHFEATSTTELVEENNRELNSTSHCLPNKLNSADIVEKRRSKRKHKVDKPSKSKSKKSRKSRSQSPSSRKSKKSKKSKKKSKKKKKCERQSLKMTI</sequence>
<feature type="zinc finger region" description="C3H1-type" evidence="7">
    <location>
        <begin position="302"/>
        <end position="329"/>
    </location>
</feature>
<dbReference type="InterPro" id="IPR035979">
    <property type="entry name" value="RBD_domain_sf"/>
</dbReference>
<dbReference type="Pfam" id="PF00076">
    <property type="entry name" value="RRM_1"/>
    <property type="match status" value="1"/>
</dbReference>
<feature type="compositionally biased region" description="Basic residues" evidence="9">
    <location>
        <begin position="421"/>
        <end position="444"/>
    </location>
</feature>
<dbReference type="InterPro" id="IPR000504">
    <property type="entry name" value="RRM_dom"/>
</dbReference>